<dbReference type="EMBL" id="FNZK01000002">
    <property type="protein sequence ID" value="SEI98940.1"/>
    <property type="molecule type" value="Genomic_DNA"/>
</dbReference>
<protein>
    <submittedName>
        <fullName evidence="6">Uncharacterized conserved protein, DUF362 family</fullName>
    </submittedName>
</protein>
<dbReference type="STRING" id="84035.SAMN05660742_102188"/>
<dbReference type="GO" id="GO:0051539">
    <property type="term" value="F:4 iron, 4 sulfur cluster binding"/>
    <property type="evidence" value="ECO:0007669"/>
    <property type="project" value="UniProtKB-KW"/>
</dbReference>
<keyword evidence="3" id="KW-0408">Iron</keyword>
<dbReference type="PROSITE" id="PS00198">
    <property type="entry name" value="4FE4S_FER_1"/>
    <property type="match status" value="1"/>
</dbReference>
<keyword evidence="2" id="KW-0479">Metal-binding</keyword>
<proteinExistence type="predicted"/>
<dbReference type="PROSITE" id="PS51379">
    <property type="entry name" value="4FE4S_FER_2"/>
    <property type="match status" value="2"/>
</dbReference>
<dbReference type="PANTHER" id="PTHR43687:SF1">
    <property type="entry name" value="FERREDOXIN III"/>
    <property type="match status" value="1"/>
</dbReference>
<evidence type="ECO:0000259" key="5">
    <source>
        <dbReference type="PROSITE" id="PS51379"/>
    </source>
</evidence>
<keyword evidence="7" id="KW-1185">Reference proteome</keyword>
<feature type="domain" description="4Fe-4S ferredoxin-type" evidence="5">
    <location>
        <begin position="315"/>
        <end position="344"/>
    </location>
</feature>
<evidence type="ECO:0000256" key="2">
    <source>
        <dbReference type="ARBA" id="ARBA00022723"/>
    </source>
</evidence>
<evidence type="ECO:0000313" key="6">
    <source>
        <dbReference type="EMBL" id="SEI98940.1"/>
    </source>
</evidence>
<name>A0A1H6VE92_9FIRM</name>
<sequence>MEEVILKKCNSYDYKEVETAVFSGMEHCSALKTKEKKTGKALIKVNLLKKNEPEDAVTTHPAVVEAAVRYLQKLGWNVIIGDSPGGPFYKKRLEEIYKASGMAKVAEATGCELNYDINSVEVKNEKAEKLKSMKIIRVVTEVDLIVSIAKFKTHCMMSYTGGVKNLFGVIPGLTKAEYHFKMHTAENFADHLVDICEYVRPDFTMIDAIEGMEGNGPSSGTSRHVGLLLAAENPYALDTVGTYIMGMDPLTVPTVQSAKRRGLFSGELADIKIAGDDVKTIPIVPFKRPDSIKKSLISGLVPRKVEEFFIKSLRPKPIFHHEKCISCGDCLRGCPAKIIEMKNGKPVANLEKCISCFCCQELCPEKAIDIKVHWLHKLLFGNT</sequence>
<organism evidence="6 7">
    <name type="scientific">Propionispira arboris</name>
    <dbReference type="NCBI Taxonomy" id="84035"/>
    <lineage>
        <taxon>Bacteria</taxon>
        <taxon>Bacillati</taxon>
        <taxon>Bacillota</taxon>
        <taxon>Negativicutes</taxon>
        <taxon>Selenomonadales</taxon>
        <taxon>Selenomonadaceae</taxon>
        <taxon>Propionispira</taxon>
    </lineage>
</organism>
<evidence type="ECO:0000256" key="1">
    <source>
        <dbReference type="ARBA" id="ARBA00022485"/>
    </source>
</evidence>
<keyword evidence="1" id="KW-0004">4Fe-4S</keyword>
<dbReference type="SUPFAM" id="SSF54862">
    <property type="entry name" value="4Fe-4S ferredoxins"/>
    <property type="match status" value="1"/>
</dbReference>
<feature type="domain" description="4Fe-4S ferredoxin-type" evidence="5">
    <location>
        <begin position="345"/>
        <end position="373"/>
    </location>
</feature>
<dbReference type="GO" id="GO:0046872">
    <property type="term" value="F:metal ion binding"/>
    <property type="evidence" value="ECO:0007669"/>
    <property type="project" value="UniProtKB-KW"/>
</dbReference>
<dbReference type="InterPro" id="IPR007160">
    <property type="entry name" value="DUF362"/>
</dbReference>
<dbReference type="InterPro" id="IPR050572">
    <property type="entry name" value="Fe-S_Ferredoxin"/>
</dbReference>
<keyword evidence="4" id="KW-0411">Iron-sulfur</keyword>
<reference evidence="6 7" key="1">
    <citation type="submission" date="2016-10" db="EMBL/GenBank/DDBJ databases">
        <authorList>
            <person name="de Groot N.N."/>
        </authorList>
    </citation>
    <scope>NUCLEOTIDE SEQUENCE [LARGE SCALE GENOMIC DNA]</scope>
    <source>
        <strain evidence="6 7">DSM 2179</strain>
    </source>
</reference>
<dbReference type="AlphaFoldDB" id="A0A1H6VE92"/>
<dbReference type="Pfam" id="PF04015">
    <property type="entry name" value="DUF362"/>
    <property type="match status" value="1"/>
</dbReference>
<evidence type="ECO:0000256" key="3">
    <source>
        <dbReference type="ARBA" id="ARBA00023004"/>
    </source>
</evidence>
<dbReference type="Pfam" id="PF13237">
    <property type="entry name" value="Fer4_10"/>
    <property type="match status" value="1"/>
</dbReference>
<gene>
    <name evidence="6" type="ORF">SAMN05660742_102188</name>
</gene>
<evidence type="ECO:0000256" key="4">
    <source>
        <dbReference type="ARBA" id="ARBA00023014"/>
    </source>
</evidence>
<dbReference type="InterPro" id="IPR017896">
    <property type="entry name" value="4Fe4S_Fe-S-bd"/>
</dbReference>
<evidence type="ECO:0000313" key="7">
    <source>
        <dbReference type="Proteomes" id="UP000199662"/>
    </source>
</evidence>
<dbReference type="Proteomes" id="UP000199662">
    <property type="component" value="Unassembled WGS sequence"/>
</dbReference>
<dbReference type="InterPro" id="IPR017900">
    <property type="entry name" value="4Fe4S_Fe_S_CS"/>
</dbReference>
<accession>A0A1H6VE92</accession>
<dbReference type="Gene3D" id="3.30.70.20">
    <property type="match status" value="1"/>
</dbReference>
<dbReference type="PANTHER" id="PTHR43687">
    <property type="entry name" value="ADENYLYLSULFATE REDUCTASE, BETA SUBUNIT"/>
    <property type="match status" value="1"/>
</dbReference>